<reference evidence="3 4" key="2">
    <citation type="journal article" date="2013" name="PLoS ONE">
        <title>Whole genome mapping and re-organization of the nuclear and mitochondrial genomes of Babesia microti isolates.</title>
        <authorList>
            <person name="Cornillot E."/>
            <person name="Dassouli A."/>
            <person name="Garg A."/>
            <person name="Pachikara N."/>
            <person name="Randazzo S."/>
            <person name="Depoix D."/>
            <person name="Carcy B."/>
            <person name="Delbecq S."/>
            <person name="Frutos R."/>
            <person name="Silva J.C."/>
            <person name="Sutton R."/>
            <person name="Krause P.J."/>
            <person name="Mamoun C.B."/>
        </authorList>
    </citation>
    <scope>NUCLEOTIDE SEQUENCE [LARGE SCALE GENOMIC DNA]</scope>
    <source>
        <strain evidence="3 4">RI</strain>
    </source>
</reference>
<evidence type="ECO:0000256" key="1">
    <source>
        <dbReference type="SAM" id="Coils"/>
    </source>
</evidence>
<feature type="transmembrane region" description="Helical" evidence="2">
    <location>
        <begin position="5"/>
        <end position="23"/>
    </location>
</feature>
<dbReference type="EMBL" id="FO082872">
    <property type="protein sequence ID" value="CCF73427.1"/>
    <property type="molecule type" value="Genomic_DNA"/>
</dbReference>
<name>I7J625_BABMR</name>
<dbReference type="VEuPathDB" id="PiroplasmaDB:BMR1_02g01330"/>
<keyword evidence="2" id="KW-0472">Membrane</keyword>
<reference evidence="3 4" key="3">
    <citation type="journal article" date="2016" name="Sci. Rep.">
        <title>Genome-wide diversity and gene expression profiling of Babesia microti isolates identify polymorphic genes that mediate host-pathogen interactions.</title>
        <authorList>
            <person name="Silva J.C."/>
            <person name="Cornillot E."/>
            <person name="McCracken C."/>
            <person name="Usmani-Brown S."/>
            <person name="Dwivedi A."/>
            <person name="Ifeonu O.O."/>
            <person name="Crabtree J."/>
            <person name="Gotia H.T."/>
            <person name="Virji A.Z."/>
            <person name="Reynes C."/>
            <person name="Colinge J."/>
            <person name="Kumar V."/>
            <person name="Lawres L."/>
            <person name="Pazzi J.E."/>
            <person name="Pablo J.V."/>
            <person name="Hung C."/>
            <person name="Brancato J."/>
            <person name="Kumari P."/>
            <person name="Orvis J."/>
            <person name="Tretina K."/>
            <person name="Chibucos M."/>
            <person name="Ott S."/>
            <person name="Sadzewicz L."/>
            <person name="Sengamalay N."/>
            <person name="Shetty A.C."/>
            <person name="Su Q."/>
            <person name="Tallon L."/>
            <person name="Fraser C.M."/>
            <person name="Frutos R."/>
            <person name="Molina D.M."/>
            <person name="Krause P.J."/>
            <person name="Ben Mamoun C."/>
        </authorList>
    </citation>
    <scope>NUCLEOTIDE SEQUENCE [LARGE SCALE GENOMIC DNA]</scope>
    <source>
        <strain evidence="3 4">RI</strain>
    </source>
</reference>
<dbReference type="OMA" id="MQFNGEN"/>
<dbReference type="RefSeq" id="XP_012648036.1">
    <property type="nucleotide sequence ID" value="XM_012792582.1"/>
</dbReference>
<organism evidence="3 4">
    <name type="scientific">Babesia microti (strain RI)</name>
    <dbReference type="NCBI Taxonomy" id="1133968"/>
    <lineage>
        <taxon>Eukaryota</taxon>
        <taxon>Sar</taxon>
        <taxon>Alveolata</taxon>
        <taxon>Apicomplexa</taxon>
        <taxon>Aconoidasida</taxon>
        <taxon>Piroplasmida</taxon>
        <taxon>Babesiidae</taxon>
        <taxon>Babesia</taxon>
    </lineage>
</organism>
<keyword evidence="2" id="KW-0812">Transmembrane</keyword>
<keyword evidence="4" id="KW-1185">Reference proteome</keyword>
<proteinExistence type="predicted"/>
<sequence>MVKQIVHFCVINILCTFILFATLTHTINYKQKSFAFLIHPSHSHINHKIQASCDKDTDLELAINKSTLDKLKDADNNQISGLNSSIDIKDFSHAVKGRLNEWNPSWEPGNKIMGFFPIIIDDLTNQPNPLQLGFEDTIRFRGKHVQSVFNSLLDKTEIFDINGEKQNFDAPVFGMCFLNVENGQLAPLAVYGALLDMKVMEGPRIETILVKTRVLGRVIIDKIIAEEPYIKATISPIEDKPGIMNPNDTKRTIDEIMKYHDKCNETEAEMMIKLEQHDGAEKIRSRMKLSEQLDNILPSFGIDPSNSEHLQAFGQLVGNIAFESHLIAAERYDALLLQNTEDRLLYVRNKLKAKSKQLEIINKSSKEELENLMKSIQDLQIKEGDVPANGVGEGGVAHDIAATVGTDENENSQSLNVE</sequence>
<keyword evidence="1" id="KW-0175">Coiled coil</keyword>
<feature type="coiled-coil region" evidence="1">
    <location>
        <begin position="348"/>
        <end position="382"/>
    </location>
</feature>
<dbReference type="GeneID" id="24424051"/>
<keyword evidence="2" id="KW-1133">Transmembrane helix</keyword>
<accession>I7J625</accession>
<dbReference type="KEGG" id="bmic:BMR1_02g01330"/>
<reference evidence="3 4" key="1">
    <citation type="journal article" date="2012" name="Nucleic Acids Res.">
        <title>Sequencing of the smallest Apicomplexan genome from the human pathogen Babesia microti.</title>
        <authorList>
            <person name="Cornillot E."/>
            <person name="Hadj-Kaddour K."/>
            <person name="Dassouli A."/>
            <person name="Noel B."/>
            <person name="Ranwez V."/>
            <person name="Vacherie B."/>
            <person name="Augagneur Y."/>
            <person name="Bres V."/>
            <person name="Duclos A."/>
            <person name="Randazzo S."/>
            <person name="Carcy B."/>
            <person name="Debierre-Grockiego F."/>
            <person name="Delbecq S."/>
            <person name="Moubri-Menage K."/>
            <person name="Shams-Eldin H."/>
            <person name="Usmani-Brown S."/>
            <person name="Bringaud F."/>
            <person name="Wincker P."/>
            <person name="Vivares C.P."/>
            <person name="Schwarz R.T."/>
            <person name="Schetters T.P."/>
            <person name="Krause P.J."/>
            <person name="Gorenflot A."/>
            <person name="Berry V."/>
            <person name="Barbe V."/>
            <person name="Ben Mamoun C."/>
        </authorList>
    </citation>
    <scope>NUCLEOTIDE SEQUENCE [LARGE SCALE GENOMIC DNA]</scope>
    <source>
        <strain evidence="3 4">RI</strain>
    </source>
</reference>
<protein>
    <submittedName>
        <fullName evidence="3">Uncharacterized protein</fullName>
    </submittedName>
</protein>
<dbReference type="OrthoDB" id="363961at2759"/>
<evidence type="ECO:0000313" key="3">
    <source>
        <dbReference type="EMBL" id="CCF73427.1"/>
    </source>
</evidence>
<evidence type="ECO:0000256" key="2">
    <source>
        <dbReference type="SAM" id="Phobius"/>
    </source>
</evidence>
<dbReference type="AlphaFoldDB" id="I7J625"/>
<dbReference type="Proteomes" id="UP000002899">
    <property type="component" value="Chromosome II"/>
</dbReference>
<gene>
    <name evidence="3" type="ORF">BMR1_02g01330</name>
</gene>
<evidence type="ECO:0000313" key="4">
    <source>
        <dbReference type="Proteomes" id="UP000002899"/>
    </source>
</evidence>